<dbReference type="OrthoDB" id="10033309at2759"/>
<dbReference type="SUPFAM" id="SSF54648">
    <property type="entry name" value="DLC"/>
    <property type="match status" value="1"/>
</dbReference>
<protein>
    <recommendedName>
        <fullName evidence="3">Dynein light chain</fullName>
    </recommendedName>
</protein>
<evidence type="ECO:0000313" key="2">
    <source>
        <dbReference type="Proteomes" id="UP000835052"/>
    </source>
</evidence>
<dbReference type="AlphaFoldDB" id="A0A8S1H984"/>
<keyword evidence="2" id="KW-1185">Reference proteome</keyword>
<accession>A0A8S1H984</accession>
<evidence type="ECO:0000313" key="1">
    <source>
        <dbReference type="EMBL" id="CAD6191672.1"/>
    </source>
</evidence>
<gene>
    <name evidence="1" type="ORF">CAUJ_LOCUS7591</name>
</gene>
<proteinExistence type="predicted"/>
<dbReference type="Gene3D" id="3.30.740.10">
    <property type="entry name" value="Protein Inhibitor Of Neuronal Nitric Oxide Synthase"/>
    <property type="match status" value="1"/>
</dbReference>
<dbReference type="GO" id="GO:0030286">
    <property type="term" value="C:dynein complex"/>
    <property type="evidence" value="ECO:0007669"/>
    <property type="project" value="InterPro"/>
</dbReference>
<dbReference type="InterPro" id="IPR001372">
    <property type="entry name" value="Dynein_light_chain_typ-1/2"/>
</dbReference>
<dbReference type="GO" id="GO:0007017">
    <property type="term" value="P:microtubule-based process"/>
    <property type="evidence" value="ECO:0007669"/>
    <property type="project" value="InterPro"/>
</dbReference>
<dbReference type="InterPro" id="IPR037177">
    <property type="entry name" value="DLC_sf"/>
</dbReference>
<name>A0A8S1H984_9PELO</name>
<dbReference type="Proteomes" id="UP000835052">
    <property type="component" value="Unassembled WGS sequence"/>
</dbReference>
<organism evidence="1 2">
    <name type="scientific">Caenorhabditis auriculariae</name>
    <dbReference type="NCBI Taxonomy" id="2777116"/>
    <lineage>
        <taxon>Eukaryota</taxon>
        <taxon>Metazoa</taxon>
        <taxon>Ecdysozoa</taxon>
        <taxon>Nematoda</taxon>
        <taxon>Chromadorea</taxon>
        <taxon>Rhabditida</taxon>
        <taxon>Rhabditina</taxon>
        <taxon>Rhabditomorpha</taxon>
        <taxon>Rhabditoidea</taxon>
        <taxon>Rhabditidae</taxon>
        <taxon>Peloderinae</taxon>
        <taxon>Caenorhabditis</taxon>
    </lineage>
</organism>
<dbReference type="Pfam" id="PF01221">
    <property type="entry name" value="Dynein_light"/>
    <property type="match status" value="1"/>
</dbReference>
<evidence type="ECO:0008006" key="3">
    <source>
        <dbReference type="Google" id="ProtNLM"/>
    </source>
</evidence>
<reference evidence="1" key="1">
    <citation type="submission" date="2020-10" db="EMBL/GenBank/DDBJ databases">
        <authorList>
            <person name="Kikuchi T."/>
        </authorList>
    </citation>
    <scope>NUCLEOTIDE SEQUENCE</scope>
    <source>
        <strain evidence="1">NKZ352</strain>
    </source>
</reference>
<sequence>MDPSAQRTRIIYSDFEIKTHEAIDKLVRLNTEEYRNYEIEHFNHKLAMKLRERMSELHPGIGGWSSIVGTSFAGAFAFQKNSMLHLTVDGMHIVLFRTPITRNIKSRELG</sequence>
<dbReference type="SMART" id="SM01375">
    <property type="entry name" value="Dynein_light"/>
    <property type="match status" value="1"/>
</dbReference>
<dbReference type="EMBL" id="CAJGYM010000022">
    <property type="protein sequence ID" value="CAD6191672.1"/>
    <property type="molecule type" value="Genomic_DNA"/>
</dbReference>
<comment type="caution">
    <text evidence="1">The sequence shown here is derived from an EMBL/GenBank/DDBJ whole genome shotgun (WGS) entry which is preliminary data.</text>
</comment>